<comment type="caution">
    <text evidence="1">The sequence shown here is derived from an EMBL/GenBank/DDBJ whole genome shotgun (WGS) entry which is preliminary data.</text>
</comment>
<accession>A0A0L0GUE7</accession>
<gene>
    <name evidence="1" type="ORF">GM31_10725</name>
</gene>
<dbReference type="Proteomes" id="UP000037393">
    <property type="component" value="Unassembled WGS sequence"/>
</dbReference>
<name>A0A0L0GUE7_9ENTR</name>
<dbReference type="AlphaFoldDB" id="A0A0L0GUE7"/>
<keyword evidence="2" id="KW-1185">Reference proteome</keyword>
<dbReference type="PATRIC" id="fig|379893.3.peg.4449"/>
<sequence>MIIYVEVIMGAISKFIRDLDPAKDVEAQLNETLGILVKLGQSKLDGFKIEMNNSWQRGDDESLAPGVTKDFQDEQMHVMTTTDASSVGDSIGKIVDTAFMLGTDDGAKNVGTFIKTLVTQGLDLLLGSGSASENQRKQYIIYPDKNFLCRCDVWYWRYSMVSKGFQQKLQNVVVYRMQYGAVDITKVDPIALAHWFNKWSLDTEAAKATLDQAKALIENAKSRGAGGGALRGENSVGVLTLPEDIQTERARLMNARNLA</sequence>
<organism evidence="1 2">
    <name type="scientific">Trabulsiella odontotermitis</name>
    <dbReference type="NCBI Taxonomy" id="379893"/>
    <lineage>
        <taxon>Bacteria</taxon>
        <taxon>Pseudomonadati</taxon>
        <taxon>Pseudomonadota</taxon>
        <taxon>Gammaproteobacteria</taxon>
        <taxon>Enterobacterales</taxon>
        <taxon>Enterobacteriaceae</taxon>
        <taxon>Trabulsiella</taxon>
    </lineage>
</organism>
<protein>
    <submittedName>
        <fullName evidence="1">Uncharacterized protein</fullName>
    </submittedName>
</protein>
<proteinExistence type="predicted"/>
<evidence type="ECO:0000313" key="2">
    <source>
        <dbReference type="Proteomes" id="UP000037393"/>
    </source>
</evidence>
<reference evidence="1 2" key="1">
    <citation type="journal article" date="2015" name="Appl. Environ. Microbiol.">
        <title>The Enterobacterium Trabulsiella odontotermitis Presents Novel Adaptations Related to Its Association with Fungus-Growing Termites.</title>
        <authorList>
            <person name="Sapountzis P."/>
            <person name="Gruntjes T."/>
            <person name="Otani S."/>
            <person name="Estevez J."/>
            <person name="da Costa R.R."/>
            <person name="Plunkett G.3rd."/>
            <person name="Perna N.T."/>
            <person name="Poulsen M."/>
        </authorList>
    </citation>
    <scope>NUCLEOTIDE SEQUENCE [LARGE SCALE GENOMIC DNA]</scope>
    <source>
        <strain evidence="1 2">12</strain>
    </source>
</reference>
<evidence type="ECO:0000313" key="1">
    <source>
        <dbReference type="EMBL" id="KNC88417.1"/>
    </source>
</evidence>
<dbReference type="EMBL" id="JNGI01000183">
    <property type="protein sequence ID" value="KNC88417.1"/>
    <property type="molecule type" value="Genomic_DNA"/>
</dbReference>